<reference evidence="1" key="1">
    <citation type="submission" date="2018-07" db="EMBL/GenBank/DDBJ databases">
        <title>Comparative genomics of catfishes provides insights into carnivory and benthic adaptation.</title>
        <authorList>
            <person name="Zhang Y."/>
            <person name="Wang D."/>
            <person name="Peng Z."/>
            <person name="Zheng S."/>
            <person name="Shao F."/>
            <person name="Tao W."/>
        </authorList>
    </citation>
    <scope>NUCLEOTIDE SEQUENCE</scope>
    <source>
        <strain evidence="1">Chongqing</strain>
    </source>
</reference>
<proteinExistence type="predicted"/>
<dbReference type="PANTHER" id="PTHR14890">
    <property type="entry name" value="FANCONI ANEMIA CORE COMPLEX-ASSOCIATED PROTEIN 100"/>
    <property type="match status" value="1"/>
</dbReference>
<keyword evidence="2" id="KW-1185">Reference proteome</keyword>
<accession>A0AAD5FPS1</accession>
<sequence>MEGARCLVECWADFGDLLSAKVICHGSGVILSTGTEHVLVFSGQERRVKASGTVLQFDSPVTSLALSADQCSLYALCENHLLYSTTLSPESSSFSGEQCDEPALSMVSSDSVLVKDVLSFTVTEDILITLSLQDSFWTFHRYDLPHCSARSTVFHTHAGLQLPAVTGVFQNDVGSQVRISSIPTMTCIYPNSSAKAHACKRHARLDPLLFRLLFGVDASLIDSAVILSGLPDGRLVFFPLLLPALTSSRGEQKTPIRIFFSIEQPVLFIGTVVIGDQGPQCLVVIGQRGRILLIKANPRSSDGKAADCRFIEHMVQGPVVCACVDGDHLYYSTATNLFSLSLSKTVTNSSSSSSSITAVTEGDSIRAESPVCLNVCRVIALTEPSISSAGNVQLQAVSLSGRLLQVTLPQDPYKANVSRLASAQAGQKIKDLLAGIGNVWERATVEKQQLELKNNTLKRLNHVLNICHLLLTCQKNDPEVCDQQPTISCRGAAKWSSLLQKDSLVLTCILENHSTCALEEGWNLCLQVESNIAVNAGGSSRTYSFALMKLDCSEKTKVTLPLDSDGDLFLPVQIHCSLVYSLQSFLNPEDYKQLSTSEPSLSQLLTRQGCIRLALNTLTLDWLDALRIGGPTPNGDHIPKQISIWQATRKLMSSRQVYTGEPEIPKATTHTVAIHISSEILRNRLSSHDCSSAGLCISVLKWLLCETSKTEGPEVVQSPVVCAKGPDGQAVRLLIKEVILSDFCSKGLLSVVEVQVESVSVAAVCGLHHAILRRVQALLKNASVKPGTPAELRGERLCEAVRHMERIYKDLQDFRDPADGVMKKRSTSESLFHLYLQLREKPLVIL</sequence>
<dbReference type="Proteomes" id="UP001205998">
    <property type="component" value="Unassembled WGS sequence"/>
</dbReference>
<dbReference type="Pfam" id="PF15146">
    <property type="entry name" value="FANCAA"/>
    <property type="match status" value="1"/>
</dbReference>
<evidence type="ECO:0000313" key="2">
    <source>
        <dbReference type="Proteomes" id="UP001205998"/>
    </source>
</evidence>
<evidence type="ECO:0000313" key="1">
    <source>
        <dbReference type="EMBL" id="KAI5623367.1"/>
    </source>
</evidence>
<dbReference type="GO" id="GO:0036297">
    <property type="term" value="P:interstrand cross-link repair"/>
    <property type="evidence" value="ECO:0007669"/>
    <property type="project" value="InterPro"/>
</dbReference>
<protein>
    <submittedName>
        <fullName evidence="1">Fanconi anemia core complex-associated protein 100 isoform X1</fullName>
    </submittedName>
</protein>
<organism evidence="1 2">
    <name type="scientific">Silurus asotus</name>
    <name type="common">Amur catfish</name>
    <name type="synonym">Parasilurus asotus</name>
    <dbReference type="NCBI Taxonomy" id="30991"/>
    <lineage>
        <taxon>Eukaryota</taxon>
        <taxon>Metazoa</taxon>
        <taxon>Chordata</taxon>
        <taxon>Craniata</taxon>
        <taxon>Vertebrata</taxon>
        <taxon>Euteleostomi</taxon>
        <taxon>Actinopterygii</taxon>
        <taxon>Neopterygii</taxon>
        <taxon>Teleostei</taxon>
        <taxon>Ostariophysi</taxon>
        <taxon>Siluriformes</taxon>
        <taxon>Siluridae</taxon>
        <taxon>Silurus</taxon>
    </lineage>
</organism>
<dbReference type="EMBL" id="MU551603">
    <property type="protein sequence ID" value="KAI5623367.1"/>
    <property type="molecule type" value="Genomic_DNA"/>
</dbReference>
<dbReference type="AlphaFoldDB" id="A0AAD5FPS1"/>
<dbReference type="PANTHER" id="PTHR14890:SF1">
    <property type="entry name" value="FANCONI ANEMIA CORE COMPLEX-ASSOCIATED PROTEIN 100"/>
    <property type="match status" value="1"/>
</dbReference>
<dbReference type="GO" id="GO:0043240">
    <property type="term" value="C:Fanconi anaemia nuclear complex"/>
    <property type="evidence" value="ECO:0007669"/>
    <property type="project" value="InterPro"/>
</dbReference>
<dbReference type="InterPro" id="IPR029251">
    <property type="entry name" value="Faap100"/>
</dbReference>
<comment type="caution">
    <text evidence="1">The sequence shown here is derived from an EMBL/GenBank/DDBJ whole genome shotgun (WGS) entry which is preliminary data.</text>
</comment>
<dbReference type="GO" id="GO:0005654">
    <property type="term" value="C:nucleoplasm"/>
    <property type="evidence" value="ECO:0007669"/>
    <property type="project" value="TreeGrafter"/>
</dbReference>
<name>A0AAD5FPS1_SILAS</name>
<gene>
    <name evidence="1" type="ORF">C0J50_17154</name>
</gene>